<keyword evidence="2" id="KW-1185">Reference proteome</keyword>
<dbReference type="RefSeq" id="XP_024692027.1">
    <property type="nucleotide sequence ID" value="XM_024840327.1"/>
</dbReference>
<organism evidence="1 2">
    <name type="scientific">Aspergillus campestris (strain IBT 28561)</name>
    <dbReference type="NCBI Taxonomy" id="1392248"/>
    <lineage>
        <taxon>Eukaryota</taxon>
        <taxon>Fungi</taxon>
        <taxon>Dikarya</taxon>
        <taxon>Ascomycota</taxon>
        <taxon>Pezizomycotina</taxon>
        <taxon>Eurotiomycetes</taxon>
        <taxon>Eurotiomycetidae</taxon>
        <taxon>Eurotiales</taxon>
        <taxon>Aspergillaceae</taxon>
        <taxon>Aspergillus</taxon>
        <taxon>Aspergillus subgen. Circumdati</taxon>
    </lineage>
</organism>
<dbReference type="OrthoDB" id="4356994at2759"/>
<sequence length="198" mass="22188">MVDITRVGQTTIHVTEPPSVEHPKITLWLESVYVLRVPLRGALYDLSAAGRGNTCGVVIVDDEWPMDYHPMDFRPDAMASARTFSAPRLELAEAYEQCVTCSEQNMLLAMAARQIGDLCGKTADCYTSLHQRGHGEPDASPAKPRRSHSADLVDISVSTCRVNRRERLYLLGSLVTLQTFEFQRSIDTIKSRHQSNQR</sequence>
<name>A0A2I1D0M5_ASPC2</name>
<proteinExistence type="predicted"/>
<evidence type="ECO:0000313" key="2">
    <source>
        <dbReference type="Proteomes" id="UP000234254"/>
    </source>
</evidence>
<gene>
    <name evidence="1" type="ORF">P168DRAFT_319960</name>
</gene>
<protein>
    <submittedName>
        <fullName evidence="1">Uncharacterized protein</fullName>
    </submittedName>
</protein>
<evidence type="ECO:0000313" key="1">
    <source>
        <dbReference type="EMBL" id="PKY03433.1"/>
    </source>
</evidence>
<reference evidence="1" key="1">
    <citation type="submission" date="2016-12" db="EMBL/GenBank/DDBJ databases">
        <title>The genomes of Aspergillus section Nigri reveals drivers in fungal speciation.</title>
        <authorList>
            <consortium name="DOE Joint Genome Institute"/>
            <person name="Vesth T.C."/>
            <person name="Nybo J."/>
            <person name="Theobald S."/>
            <person name="Brandl J."/>
            <person name="Frisvad J.C."/>
            <person name="Nielsen K.F."/>
            <person name="Lyhne E.K."/>
            <person name="Kogle M.E."/>
            <person name="Kuo A."/>
            <person name="Riley R."/>
            <person name="Clum A."/>
            <person name="Nolan M."/>
            <person name="Lipzen A."/>
            <person name="Salamov A."/>
            <person name="Henrissat B."/>
            <person name="Wiebenga A."/>
            <person name="De vries R.P."/>
            <person name="Grigoriev I.V."/>
            <person name="Mortensen U.H."/>
            <person name="Andersen M.R."/>
            <person name="Baker S.E."/>
        </authorList>
    </citation>
    <scope>NUCLEOTIDE SEQUENCE</scope>
    <source>
        <strain evidence="1">IBT 28561</strain>
    </source>
</reference>
<dbReference type="GeneID" id="36547851"/>
<accession>A0A2I1D0M5</accession>
<dbReference type="AlphaFoldDB" id="A0A2I1D0M5"/>
<comment type="caution">
    <text evidence="1">The sequence shown here is derived from an EMBL/GenBank/DDBJ whole genome shotgun (WGS) entry which is preliminary data.</text>
</comment>
<dbReference type="Proteomes" id="UP000234254">
    <property type="component" value="Unassembled WGS sequence"/>
</dbReference>
<dbReference type="EMBL" id="MSFM01000008">
    <property type="protein sequence ID" value="PKY03433.1"/>
    <property type="molecule type" value="Genomic_DNA"/>
</dbReference>
<dbReference type="VEuPathDB" id="FungiDB:P168DRAFT_319960"/>